<dbReference type="AlphaFoldDB" id="A0A3G1KTS7"/>
<dbReference type="InterPro" id="IPR036388">
    <property type="entry name" value="WH-like_DNA-bd_sf"/>
</dbReference>
<dbReference type="PANTHER" id="PTHR30419">
    <property type="entry name" value="HTH-TYPE TRANSCRIPTIONAL REGULATOR YBHD"/>
    <property type="match status" value="1"/>
</dbReference>
<evidence type="ECO:0000313" key="6">
    <source>
        <dbReference type="EMBL" id="ATW25859.1"/>
    </source>
</evidence>
<dbReference type="Proteomes" id="UP000323521">
    <property type="component" value="Chromosome"/>
</dbReference>
<proteinExistence type="inferred from homology"/>
<accession>A0A3G1KTS7</accession>
<dbReference type="FunFam" id="1.10.10.10:FF:000001">
    <property type="entry name" value="LysR family transcriptional regulator"/>
    <property type="match status" value="1"/>
</dbReference>
<protein>
    <recommendedName>
        <fullName evidence="5">HTH lysR-type domain-containing protein</fullName>
    </recommendedName>
</protein>
<dbReference type="GO" id="GO:0003700">
    <property type="term" value="F:DNA-binding transcription factor activity"/>
    <property type="evidence" value="ECO:0007669"/>
    <property type="project" value="InterPro"/>
</dbReference>
<dbReference type="SUPFAM" id="SSF46785">
    <property type="entry name" value="Winged helix' DNA-binding domain"/>
    <property type="match status" value="1"/>
</dbReference>
<dbReference type="Gene3D" id="1.10.10.10">
    <property type="entry name" value="Winged helix-like DNA-binding domain superfamily/Winged helix DNA-binding domain"/>
    <property type="match status" value="1"/>
</dbReference>
<evidence type="ECO:0000256" key="1">
    <source>
        <dbReference type="ARBA" id="ARBA00009437"/>
    </source>
</evidence>
<dbReference type="InterPro" id="IPR050950">
    <property type="entry name" value="HTH-type_LysR_regulators"/>
</dbReference>
<dbReference type="EMBL" id="CP017634">
    <property type="protein sequence ID" value="ATW25859.1"/>
    <property type="molecule type" value="Genomic_DNA"/>
</dbReference>
<dbReference type="InterPro" id="IPR005119">
    <property type="entry name" value="LysR_subst-bd"/>
</dbReference>
<evidence type="ECO:0000256" key="4">
    <source>
        <dbReference type="ARBA" id="ARBA00023163"/>
    </source>
</evidence>
<dbReference type="SUPFAM" id="SSF53850">
    <property type="entry name" value="Periplasmic binding protein-like II"/>
    <property type="match status" value="1"/>
</dbReference>
<dbReference type="InterPro" id="IPR036390">
    <property type="entry name" value="WH_DNA-bd_sf"/>
</dbReference>
<dbReference type="InterPro" id="IPR000847">
    <property type="entry name" value="LysR_HTH_N"/>
</dbReference>
<dbReference type="Pfam" id="PF00126">
    <property type="entry name" value="HTH_1"/>
    <property type="match status" value="1"/>
</dbReference>
<sequence length="307" mass="35073">MNFHQMECFLTVVEEGGVSPAARKLYVSESSISQTIRKIETELGVTLFNRSSYKMTLTYAGKQYLQTVSGILQQHRNFLNGISGSDNNISGELSIWLSEKRAKDLLPKTLPVFMKCYPNVRIKIWDQRIPLDAREKLLLEGKCDLFISNHKTLINEIGNIPLCKEQLSLIVSKNSDAIPRLFPDGVITEKIPAIRLHGERLILLQRMYHGRILVDQIFHDLDIVPKIVMEVTYNETAKELAIAGIGCALSDEILIHDHICNIDRGDYYAVLIDHPFAKRDIVISYNKLYHLSSFHKAFIDIMIEQFN</sequence>
<dbReference type="RefSeq" id="WP_148135122.1">
    <property type="nucleotide sequence ID" value="NZ_CP017634.1"/>
</dbReference>
<evidence type="ECO:0000256" key="3">
    <source>
        <dbReference type="ARBA" id="ARBA00023125"/>
    </source>
</evidence>
<keyword evidence="2" id="KW-0805">Transcription regulation</keyword>
<evidence type="ECO:0000256" key="2">
    <source>
        <dbReference type="ARBA" id="ARBA00023015"/>
    </source>
</evidence>
<dbReference type="KEGG" id="fwa:DCMF_14750"/>
<reference evidence="6 7" key="1">
    <citation type="submission" date="2016-10" db="EMBL/GenBank/DDBJ databases">
        <title>Complete Genome Sequence of Peptococcaceae strain DCMF.</title>
        <authorList>
            <person name="Edwards R.J."/>
            <person name="Holland S.I."/>
            <person name="Deshpande N.P."/>
            <person name="Wong Y.K."/>
            <person name="Ertan H."/>
            <person name="Manefield M."/>
            <person name="Russell T.L."/>
            <person name="Lee M.J."/>
        </authorList>
    </citation>
    <scope>NUCLEOTIDE SEQUENCE [LARGE SCALE GENOMIC DNA]</scope>
    <source>
        <strain evidence="6 7">DCMF</strain>
    </source>
</reference>
<dbReference type="GO" id="GO:0003677">
    <property type="term" value="F:DNA binding"/>
    <property type="evidence" value="ECO:0007669"/>
    <property type="project" value="UniProtKB-KW"/>
</dbReference>
<keyword evidence="4" id="KW-0804">Transcription</keyword>
<dbReference type="PROSITE" id="PS50931">
    <property type="entry name" value="HTH_LYSR"/>
    <property type="match status" value="1"/>
</dbReference>
<dbReference type="OrthoDB" id="119203at2"/>
<evidence type="ECO:0000313" key="7">
    <source>
        <dbReference type="Proteomes" id="UP000323521"/>
    </source>
</evidence>
<organism evidence="6 7">
    <name type="scientific">Formimonas warabiya</name>
    <dbReference type="NCBI Taxonomy" id="1761012"/>
    <lineage>
        <taxon>Bacteria</taxon>
        <taxon>Bacillati</taxon>
        <taxon>Bacillota</taxon>
        <taxon>Clostridia</taxon>
        <taxon>Eubacteriales</taxon>
        <taxon>Peptococcaceae</taxon>
        <taxon>Candidatus Formimonas</taxon>
    </lineage>
</organism>
<dbReference type="PRINTS" id="PR00039">
    <property type="entry name" value="HTHLYSR"/>
</dbReference>
<gene>
    <name evidence="6" type="ORF">DCMF_14750</name>
</gene>
<name>A0A3G1KTS7_FORW1</name>
<dbReference type="Pfam" id="PF03466">
    <property type="entry name" value="LysR_substrate"/>
    <property type="match status" value="1"/>
</dbReference>
<keyword evidence="7" id="KW-1185">Reference proteome</keyword>
<dbReference type="Gene3D" id="3.40.190.290">
    <property type="match status" value="1"/>
</dbReference>
<dbReference type="CDD" id="cd05466">
    <property type="entry name" value="PBP2_LTTR_substrate"/>
    <property type="match status" value="1"/>
</dbReference>
<dbReference type="PANTHER" id="PTHR30419:SF8">
    <property type="entry name" value="NITROGEN ASSIMILATION TRANSCRIPTIONAL ACTIVATOR-RELATED"/>
    <property type="match status" value="1"/>
</dbReference>
<keyword evidence="3" id="KW-0238">DNA-binding</keyword>
<feature type="domain" description="HTH lysR-type" evidence="5">
    <location>
        <begin position="1"/>
        <end position="58"/>
    </location>
</feature>
<comment type="similarity">
    <text evidence="1">Belongs to the LysR transcriptional regulatory family.</text>
</comment>
<evidence type="ECO:0000259" key="5">
    <source>
        <dbReference type="PROSITE" id="PS50931"/>
    </source>
</evidence>
<dbReference type="GO" id="GO:0005829">
    <property type="term" value="C:cytosol"/>
    <property type="evidence" value="ECO:0007669"/>
    <property type="project" value="TreeGrafter"/>
</dbReference>